<organism evidence="1 2">
    <name type="scientific">Clostridium tanneri</name>
    <dbReference type="NCBI Taxonomy" id="3037988"/>
    <lineage>
        <taxon>Bacteria</taxon>
        <taxon>Bacillati</taxon>
        <taxon>Bacillota</taxon>
        <taxon>Clostridia</taxon>
        <taxon>Eubacteriales</taxon>
        <taxon>Clostridiaceae</taxon>
        <taxon>Clostridium</taxon>
    </lineage>
</organism>
<name>A0ABU4JWB3_9CLOT</name>
<accession>A0ABU4JWB3</accession>
<keyword evidence="2" id="KW-1185">Reference proteome</keyword>
<reference evidence="1 2" key="1">
    <citation type="submission" date="2023-04" db="EMBL/GenBank/DDBJ databases">
        <title>Clostridium tannerae sp. nov., isolated from the fecal material of an alpaca.</title>
        <authorList>
            <person name="Miller S."/>
            <person name="Hendry M."/>
            <person name="King J."/>
            <person name="Sankaranarayanan K."/>
            <person name="Lawson P.A."/>
        </authorList>
    </citation>
    <scope>NUCLEOTIDE SEQUENCE [LARGE SCALE GENOMIC DNA]</scope>
    <source>
        <strain evidence="1 2">A1-XYC3</strain>
    </source>
</reference>
<protein>
    <submittedName>
        <fullName evidence="1">Transcriptional regulator</fullName>
    </submittedName>
</protein>
<evidence type="ECO:0000313" key="2">
    <source>
        <dbReference type="Proteomes" id="UP001281656"/>
    </source>
</evidence>
<dbReference type="SUPFAM" id="SSF46785">
    <property type="entry name" value="Winged helix' DNA-binding domain"/>
    <property type="match status" value="1"/>
</dbReference>
<dbReference type="InterPro" id="IPR036390">
    <property type="entry name" value="WH_DNA-bd_sf"/>
</dbReference>
<proteinExistence type="predicted"/>
<dbReference type="Proteomes" id="UP001281656">
    <property type="component" value="Unassembled WGS sequence"/>
</dbReference>
<gene>
    <name evidence="1" type="ORF">P8V03_14695</name>
</gene>
<evidence type="ECO:0000313" key="1">
    <source>
        <dbReference type="EMBL" id="MDW8802396.1"/>
    </source>
</evidence>
<dbReference type="InterPro" id="IPR036388">
    <property type="entry name" value="WH-like_DNA-bd_sf"/>
</dbReference>
<dbReference type="EMBL" id="JARUJP010000019">
    <property type="protein sequence ID" value="MDW8802396.1"/>
    <property type="molecule type" value="Genomic_DNA"/>
</dbReference>
<dbReference type="Gene3D" id="1.10.10.10">
    <property type="entry name" value="Winged helix-like DNA-binding domain superfamily/Winged helix DNA-binding domain"/>
    <property type="match status" value="1"/>
</dbReference>
<comment type="caution">
    <text evidence="1">The sequence shown here is derived from an EMBL/GenBank/DDBJ whole genome shotgun (WGS) entry which is preliminary data.</text>
</comment>
<dbReference type="RefSeq" id="WP_261671478.1">
    <property type="nucleotide sequence ID" value="NZ_JARUJP010000019.1"/>
</dbReference>
<sequence>MLMKILKRLAQGGSYSNKSVAKELGIDESLVEQMIIQLEQLKYIEKDGMNNLSGSCGSSCAGCSTKGSCCSNNIEINIWRITEKGKKAIA</sequence>